<dbReference type="GO" id="GO:0006310">
    <property type="term" value="P:DNA recombination"/>
    <property type="evidence" value="ECO:0007669"/>
    <property type="project" value="UniProtKB-KW"/>
</dbReference>
<dbReference type="STRING" id="426355.Mrad2831_5191"/>
<dbReference type="Proteomes" id="UP000006589">
    <property type="component" value="Chromosome"/>
</dbReference>
<dbReference type="HOGENOM" id="CLU_681147_0_0_5"/>
<evidence type="ECO:0000256" key="1">
    <source>
        <dbReference type="ARBA" id="ARBA00023172"/>
    </source>
</evidence>
<keyword evidence="1" id="KW-0233">DNA recombination</keyword>
<dbReference type="Gene3D" id="1.10.443.10">
    <property type="entry name" value="Intergrase catalytic core"/>
    <property type="match status" value="1"/>
</dbReference>
<gene>
    <name evidence="2" type="ordered locus">Mrad2831_5191</name>
</gene>
<dbReference type="GO" id="GO:0003677">
    <property type="term" value="F:DNA binding"/>
    <property type="evidence" value="ECO:0007669"/>
    <property type="project" value="InterPro"/>
</dbReference>
<accession>B1LW85</accession>
<sequence length="408" mass="45725">MPSELSFPGLKRRARKTGPDAAYWVARADLVRTGYQPETVRIPYDLDDPDQQMLASALCLKLQAEMLEWASGRRRDPNRFDGTLLSLSKKYQTDEASPFNTNMKHNTRRTDLSMLRLIERTVGARQLAQLGNDDFRRWYNEAKKPKAPGGPERVRRGYGLIKKLRELFSFGIMAGLPQCKRLHEILSHARFAQPARRRITLKLEHVEAFIPVALEQGRLSLALGTAIQFEAVLRQRDVIGEWMPIPDGEEPSGIVINGRRWQNGLTWADLAGDMVVRKVTTKTGAIVAHDFKLYALVIRLLDMVPAAQRVGPLIINEHTGKPYAEWVFTREWRAVARAAGIPDEVRNMDARAGGITEADDAGADFDSIKSTAAHANASTTQRYMRGAVGKARNVAVLRAAHRAKENKA</sequence>
<dbReference type="GO" id="GO:0015074">
    <property type="term" value="P:DNA integration"/>
    <property type="evidence" value="ECO:0007669"/>
    <property type="project" value="InterPro"/>
</dbReference>
<proteinExistence type="predicted"/>
<dbReference type="EMBL" id="CP001001">
    <property type="protein sequence ID" value="ACB27148.1"/>
    <property type="molecule type" value="Genomic_DNA"/>
</dbReference>
<organism evidence="2 3">
    <name type="scientific">Methylobacterium radiotolerans (strain ATCC 27329 / DSM 1819 / JCM 2831 / NBRC 15690 / NCIMB 10815 / 0-1)</name>
    <dbReference type="NCBI Taxonomy" id="426355"/>
    <lineage>
        <taxon>Bacteria</taxon>
        <taxon>Pseudomonadati</taxon>
        <taxon>Pseudomonadota</taxon>
        <taxon>Alphaproteobacteria</taxon>
        <taxon>Hyphomicrobiales</taxon>
        <taxon>Methylobacteriaceae</taxon>
        <taxon>Methylobacterium</taxon>
    </lineage>
</organism>
<dbReference type="OrthoDB" id="7800649at2"/>
<dbReference type="AlphaFoldDB" id="B1LW85"/>
<name>B1LW85_METRJ</name>
<dbReference type="eggNOG" id="COG0582">
    <property type="taxonomic scope" value="Bacteria"/>
</dbReference>
<dbReference type="SUPFAM" id="SSF56349">
    <property type="entry name" value="DNA breaking-rejoining enzymes"/>
    <property type="match status" value="1"/>
</dbReference>
<protein>
    <submittedName>
        <fullName evidence="2">Phage integrase</fullName>
    </submittedName>
</protein>
<dbReference type="InterPro" id="IPR013762">
    <property type="entry name" value="Integrase-like_cat_sf"/>
</dbReference>
<evidence type="ECO:0000313" key="2">
    <source>
        <dbReference type="EMBL" id="ACB27148.1"/>
    </source>
</evidence>
<dbReference type="RefSeq" id="WP_012322092.1">
    <property type="nucleotide sequence ID" value="NC_010505.1"/>
</dbReference>
<dbReference type="GeneID" id="6141261"/>
<reference evidence="2 3" key="1">
    <citation type="submission" date="2008-03" db="EMBL/GenBank/DDBJ databases">
        <title>Complete sequence of chromosome of Methylobacterium radiotolerans JCM 2831.</title>
        <authorList>
            <consortium name="US DOE Joint Genome Institute"/>
            <person name="Copeland A."/>
            <person name="Lucas S."/>
            <person name="Lapidus A."/>
            <person name="Glavina del Rio T."/>
            <person name="Dalin E."/>
            <person name="Tice H."/>
            <person name="Bruce D."/>
            <person name="Goodwin L."/>
            <person name="Pitluck S."/>
            <person name="Kiss H."/>
            <person name="Brettin T."/>
            <person name="Detter J.C."/>
            <person name="Han C."/>
            <person name="Kuske C.R."/>
            <person name="Schmutz J."/>
            <person name="Larimer F."/>
            <person name="Land M."/>
            <person name="Hauser L."/>
            <person name="Kyrpides N."/>
            <person name="Mikhailova N."/>
            <person name="Marx C.J."/>
            <person name="Richardson P."/>
        </authorList>
    </citation>
    <scope>NUCLEOTIDE SEQUENCE [LARGE SCALE GENOMIC DNA]</scope>
    <source>
        <strain evidence="3">ATCC 27329 / DSM 1819 / JCM 2831 / NBRC 15690 / NCIMB 10815 / 0-1</strain>
    </source>
</reference>
<dbReference type="InterPro" id="IPR011010">
    <property type="entry name" value="DNA_brk_join_enz"/>
</dbReference>
<dbReference type="PATRIC" id="fig|426355.14.peg.5258"/>
<evidence type="ECO:0000313" key="3">
    <source>
        <dbReference type="Proteomes" id="UP000006589"/>
    </source>
</evidence>
<dbReference type="KEGG" id="mrd:Mrad2831_5191"/>